<dbReference type="InterPro" id="IPR052893">
    <property type="entry name" value="TCS_response_regulator"/>
</dbReference>
<dbReference type="SUPFAM" id="SSF52172">
    <property type="entry name" value="CheY-like"/>
    <property type="match status" value="1"/>
</dbReference>
<dbReference type="GO" id="GO:0000160">
    <property type="term" value="P:phosphorelay signal transduction system"/>
    <property type="evidence" value="ECO:0007669"/>
    <property type="project" value="InterPro"/>
</dbReference>
<reference evidence="3 4" key="1">
    <citation type="submission" date="2018-09" db="EMBL/GenBank/DDBJ databases">
        <title>Whole genome based analysis of evolution and adaptive divergence in Indian and Brazilian strains of Azospirillum brasilense.</title>
        <authorList>
            <person name="Singh C."/>
            <person name="Tripathi A.K."/>
        </authorList>
    </citation>
    <scope>NUCLEOTIDE SEQUENCE [LARGE SCALE GENOMIC DNA]</scope>
    <source>
        <strain evidence="3 4">MTCC4036</strain>
    </source>
</reference>
<dbReference type="InterPro" id="IPR011006">
    <property type="entry name" value="CheY-like_superfamily"/>
</dbReference>
<dbReference type="PROSITE" id="PS50110">
    <property type="entry name" value="RESPONSE_REGULATORY"/>
    <property type="match status" value="1"/>
</dbReference>
<accession>A0A4D8Q164</accession>
<dbReference type="Pfam" id="PF00072">
    <property type="entry name" value="Response_reg"/>
    <property type="match status" value="1"/>
</dbReference>
<name>A0A4D8Q164_AZOBR</name>
<evidence type="ECO:0000313" key="3">
    <source>
        <dbReference type="EMBL" id="QCO01539.1"/>
    </source>
</evidence>
<dbReference type="AlphaFoldDB" id="A0A4D8Q164"/>
<evidence type="ECO:0000313" key="4">
    <source>
        <dbReference type="Proteomes" id="UP000298596"/>
    </source>
</evidence>
<protein>
    <submittedName>
        <fullName evidence="3">Response regulator</fullName>
    </submittedName>
</protein>
<dbReference type="SMART" id="SM00448">
    <property type="entry name" value="REC"/>
    <property type="match status" value="1"/>
</dbReference>
<dbReference type="InterPro" id="IPR001789">
    <property type="entry name" value="Sig_transdc_resp-reg_receiver"/>
</dbReference>
<sequence length="162" mass="17833">MRETRVTISAMKPILVVEDNPRDLELTLAALKKCKLSNGIIVARDGEEALRMLSLRDPETGWPTQLPAVILLELDLPKIDGLEVLERVKSNPAIRHVPIVMFTSSCEDNDIILSYELGANAFVVKPMDSEALSEAIRSLSAFWASLNQSPASCFQGLAAPFR</sequence>
<organism evidence="3 4">
    <name type="scientific">Azospirillum brasilense</name>
    <dbReference type="NCBI Taxonomy" id="192"/>
    <lineage>
        <taxon>Bacteria</taxon>
        <taxon>Pseudomonadati</taxon>
        <taxon>Pseudomonadota</taxon>
        <taxon>Alphaproteobacteria</taxon>
        <taxon>Rhodospirillales</taxon>
        <taxon>Azospirillaceae</taxon>
        <taxon>Azospirillum</taxon>
    </lineage>
</organism>
<evidence type="ECO:0000256" key="1">
    <source>
        <dbReference type="PROSITE-ProRule" id="PRU00169"/>
    </source>
</evidence>
<dbReference type="PANTHER" id="PTHR44520">
    <property type="entry name" value="RESPONSE REGULATOR RCP1-RELATED"/>
    <property type="match status" value="1"/>
</dbReference>
<dbReference type="Proteomes" id="UP000298596">
    <property type="component" value="Chromosome"/>
</dbReference>
<gene>
    <name evidence="3" type="ORF">D3867_05485</name>
</gene>
<dbReference type="PANTHER" id="PTHR44520:SF1">
    <property type="entry name" value="TWO-COMPONENT SYSTEM REGULATORY PROTEIN"/>
    <property type="match status" value="1"/>
</dbReference>
<dbReference type="CDD" id="cd17557">
    <property type="entry name" value="REC_Rcp-like"/>
    <property type="match status" value="1"/>
</dbReference>
<comment type="caution">
    <text evidence="1">Lacks conserved residue(s) required for the propagation of feature annotation.</text>
</comment>
<dbReference type="Gene3D" id="3.40.50.2300">
    <property type="match status" value="1"/>
</dbReference>
<feature type="domain" description="Response regulatory" evidence="2">
    <location>
        <begin position="13"/>
        <end position="140"/>
    </location>
</feature>
<evidence type="ECO:0000259" key="2">
    <source>
        <dbReference type="PROSITE" id="PS50110"/>
    </source>
</evidence>
<dbReference type="EMBL" id="CP032330">
    <property type="protein sequence ID" value="QCO01539.1"/>
    <property type="molecule type" value="Genomic_DNA"/>
</dbReference>
<proteinExistence type="predicted"/>